<evidence type="ECO:0000313" key="3">
    <source>
        <dbReference type="Proteomes" id="UP000467249"/>
    </source>
</evidence>
<name>A0A6N4W0G3_9MYCO</name>
<evidence type="ECO:0000313" key="2">
    <source>
        <dbReference type="EMBL" id="BBZ75426.1"/>
    </source>
</evidence>
<dbReference type="AlphaFoldDB" id="A0A6N4W0G3"/>
<accession>A0A6N4W0G3</accession>
<evidence type="ECO:0008006" key="4">
    <source>
        <dbReference type="Google" id="ProtNLM"/>
    </source>
</evidence>
<keyword evidence="1" id="KW-0732">Signal</keyword>
<proteinExistence type="predicted"/>
<feature type="chain" id="PRO_5026721049" description="Secreted protein" evidence="1">
    <location>
        <begin position="27"/>
        <end position="170"/>
    </location>
</feature>
<evidence type="ECO:0000256" key="1">
    <source>
        <dbReference type="SAM" id="SignalP"/>
    </source>
</evidence>
<protein>
    <recommendedName>
        <fullName evidence="4">Secreted protein</fullName>
    </recommendedName>
</protein>
<dbReference type="KEGG" id="many:MANY_07630"/>
<feature type="signal peptide" evidence="1">
    <location>
        <begin position="1"/>
        <end position="26"/>
    </location>
</feature>
<dbReference type="Proteomes" id="UP000467249">
    <property type="component" value="Chromosome"/>
</dbReference>
<organism evidence="2 3">
    <name type="scientific">Mycolicibacterium anyangense</name>
    <dbReference type="NCBI Taxonomy" id="1431246"/>
    <lineage>
        <taxon>Bacteria</taxon>
        <taxon>Bacillati</taxon>
        <taxon>Actinomycetota</taxon>
        <taxon>Actinomycetes</taxon>
        <taxon>Mycobacteriales</taxon>
        <taxon>Mycobacteriaceae</taxon>
        <taxon>Mycolicibacterium</taxon>
    </lineage>
</organism>
<reference evidence="2 3" key="1">
    <citation type="journal article" date="2019" name="Emerg. Microbes Infect.">
        <title>Comprehensive subspecies identification of 175 nontuberculous mycobacteria species based on 7547 genomic profiles.</title>
        <authorList>
            <person name="Matsumoto Y."/>
            <person name="Kinjo T."/>
            <person name="Motooka D."/>
            <person name="Nabeya D."/>
            <person name="Jung N."/>
            <person name="Uechi K."/>
            <person name="Horii T."/>
            <person name="Iida T."/>
            <person name="Fujita J."/>
            <person name="Nakamura S."/>
        </authorList>
    </citation>
    <scope>NUCLEOTIDE SEQUENCE [LARGE SCALE GENOMIC DNA]</scope>
    <source>
        <strain evidence="2 3">JCM 30275</strain>
    </source>
</reference>
<keyword evidence="3" id="KW-1185">Reference proteome</keyword>
<sequence>MDMLNRAGVPAAIVALLLAAPGIAAADTTAPQAGAGCPGDQAGVMTQLPNGSDYLVCLPGADGATWSAVATPFDPHDRWLSYGPPIILHGQGFRNPNLTSGQWTATPLEPTTSCSAEQVTVVSAGVLAPPQRSDGQPGVALSVELLPKLFTVALAGDCLWSRDSGFSLGW</sequence>
<dbReference type="EMBL" id="AP022620">
    <property type="protein sequence ID" value="BBZ75426.1"/>
    <property type="molecule type" value="Genomic_DNA"/>
</dbReference>
<gene>
    <name evidence="2" type="ORF">MANY_07630</name>
</gene>